<dbReference type="SUPFAM" id="SSF53474">
    <property type="entry name" value="alpha/beta-Hydrolases"/>
    <property type="match status" value="1"/>
</dbReference>
<dbReference type="Pfam" id="PF00561">
    <property type="entry name" value="Abhydrolase_1"/>
    <property type="match status" value="1"/>
</dbReference>
<keyword evidence="2 3" id="KW-0456">Lyase</keyword>
<reference evidence="5 6" key="1">
    <citation type="submission" date="2020-11" db="EMBL/GenBank/DDBJ databases">
        <title>Taxonomic evaluation of the Bacillus sporothermodurans group of bacteria based on whole genome sequences.</title>
        <authorList>
            <person name="Fiedler G."/>
            <person name="Herbstmann A.-D."/>
            <person name="Doll E."/>
            <person name="Wenning M."/>
            <person name="Brinks E."/>
            <person name="Kabisch J."/>
            <person name="Breitenwieser F."/>
            <person name="Lappann M."/>
            <person name="Boehnlein C."/>
            <person name="Franz C."/>
        </authorList>
    </citation>
    <scope>NUCLEOTIDE SEQUENCE [LARGE SCALE GENOMIC DNA]</scope>
    <source>
        <strain evidence="5 6">JCM 19841</strain>
    </source>
</reference>
<evidence type="ECO:0000256" key="1">
    <source>
        <dbReference type="ARBA" id="ARBA00022428"/>
    </source>
</evidence>
<comment type="similarity">
    <text evidence="3">Belongs to the AB hydrolase superfamily. MenH family.</text>
</comment>
<comment type="catalytic activity">
    <reaction evidence="3">
        <text>5-enolpyruvoyl-6-hydroxy-2-succinyl-cyclohex-3-ene-1-carboxylate = (1R,6R)-6-hydroxy-2-succinyl-cyclohexa-2,4-diene-1-carboxylate + pyruvate</text>
        <dbReference type="Rhea" id="RHEA:25597"/>
        <dbReference type="ChEBI" id="CHEBI:15361"/>
        <dbReference type="ChEBI" id="CHEBI:58689"/>
        <dbReference type="ChEBI" id="CHEBI:58818"/>
        <dbReference type="EC" id="4.2.99.20"/>
    </reaction>
</comment>
<evidence type="ECO:0000313" key="5">
    <source>
        <dbReference type="EMBL" id="QQZ10535.1"/>
    </source>
</evidence>
<protein>
    <recommendedName>
        <fullName evidence="3">Putative 2-succinyl-6-hydroxy-2,4-cyclohexadiene-1-carboxylate synthase</fullName>
        <shortName evidence="3">SHCHC synthase</shortName>
        <ecNumber evidence="3">4.2.99.20</ecNumber>
    </recommendedName>
</protein>
<name>A0ABX7E5F2_9BACI</name>
<comment type="function">
    <text evidence="3">Catalyzes a proton abstraction reaction that results in 2,5-elimination of pyruvate from 2-succinyl-5-enolpyruvyl-6-hydroxy-3-cyclohexene-1-carboxylate (SEPHCHC) and the formation of 2-succinyl-6-hydroxy-2,4-cyclohexadiene-1-carboxylate (SHCHC).</text>
</comment>
<dbReference type="InterPro" id="IPR000073">
    <property type="entry name" value="AB_hydrolase_1"/>
</dbReference>
<dbReference type="PANTHER" id="PTHR42916:SF1">
    <property type="entry name" value="PROTEIN PHYLLO, CHLOROPLASTIC"/>
    <property type="match status" value="1"/>
</dbReference>
<organism evidence="5 6">
    <name type="scientific">Heyndrickxia vini</name>
    <dbReference type="NCBI Taxonomy" id="1476025"/>
    <lineage>
        <taxon>Bacteria</taxon>
        <taxon>Bacillati</taxon>
        <taxon>Bacillota</taxon>
        <taxon>Bacilli</taxon>
        <taxon>Bacillales</taxon>
        <taxon>Bacillaceae</taxon>
        <taxon>Heyndrickxia</taxon>
    </lineage>
</organism>
<sequence length="269" mass="30678">MNIVVNNVNYHVNIIGKGEPVIMLHGFTGDMTSWDGINPYLKEKNQLILIDILGHGKTEIPINIDRFHIEKVAKDIRDILLHLKINKTNILGYSMGGRLALTFTFLYPKMVNKLILESASPGIETEEGRKLRRENDEKLANKIMDEGVESFVHFWTNIPLFNSQKRLDHSIQEKVKQQRLQNAPIGLANSLKGMGTGKMPSLWDRLHQLDIPVLILSGSLDEKYCDIGKKMKSNLPHVMHYIFEDIGHAIHVEDSQKFGTIIMEFLSNK</sequence>
<dbReference type="NCBIfam" id="TIGR03695">
    <property type="entry name" value="menH_SHCHC"/>
    <property type="match status" value="1"/>
</dbReference>
<keyword evidence="6" id="KW-1185">Reference proteome</keyword>
<dbReference type="EC" id="4.2.99.20" evidence="3"/>
<dbReference type="InterPro" id="IPR022485">
    <property type="entry name" value="SHCHC_synthase_MenH"/>
</dbReference>
<keyword evidence="1 3" id="KW-0474">Menaquinone biosynthesis</keyword>
<dbReference type="GO" id="GO:0070205">
    <property type="term" value="F:2-succinyl-6-hydroxy-2,4-cyclohexadiene-1-carboxylate synthase activity"/>
    <property type="evidence" value="ECO:0007669"/>
    <property type="project" value="UniProtKB-EC"/>
</dbReference>
<feature type="domain" description="AB hydrolase-1" evidence="4">
    <location>
        <begin position="20"/>
        <end position="254"/>
    </location>
</feature>
<dbReference type="Proteomes" id="UP000595691">
    <property type="component" value="Chromosome"/>
</dbReference>
<dbReference type="EMBL" id="CP065425">
    <property type="protein sequence ID" value="QQZ10535.1"/>
    <property type="molecule type" value="Genomic_DNA"/>
</dbReference>
<evidence type="ECO:0000256" key="2">
    <source>
        <dbReference type="ARBA" id="ARBA00023239"/>
    </source>
</evidence>
<evidence type="ECO:0000259" key="4">
    <source>
        <dbReference type="Pfam" id="PF00561"/>
    </source>
</evidence>
<comment type="pathway">
    <text evidence="3">Quinol/quinone metabolism; menaquinone biosynthesis.</text>
</comment>
<dbReference type="RefSeq" id="WP_202779547.1">
    <property type="nucleotide sequence ID" value="NZ_CP065425.1"/>
</dbReference>
<dbReference type="InterPro" id="IPR029058">
    <property type="entry name" value="AB_hydrolase_fold"/>
</dbReference>
<gene>
    <name evidence="3 5" type="primary">menH</name>
    <name evidence="5" type="ORF">I5776_06430</name>
</gene>
<dbReference type="HAMAP" id="MF_01660">
    <property type="entry name" value="MenH"/>
    <property type="match status" value="1"/>
</dbReference>
<accession>A0ABX7E5F2</accession>
<comment type="pathway">
    <text evidence="3">Quinol/quinone metabolism; 1,4-dihydroxy-2-naphthoate biosynthesis; 1,4-dihydroxy-2-naphthoate from chorismate: step 3/7.</text>
</comment>
<comment type="subunit">
    <text evidence="3">Monomer.</text>
</comment>
<proteinExistence type="inferred from homology"/>
<dbReference type="PRINTS" id="PR00111">
    <property type="entry name" value="ABHYDROLASE"/>
</dbReference>
<evidence type="ECO:0000256" key="3">
    <source>
        <dbReference type="HAMAP-Rule" id="MF_01660"/>
    </source>
</evidence>
<dbReference type="Gene3D" id="3.40.50.1820">
    <property type="entry name" value="alpha/beta hydrolase"/>
    <property type="match status" value="1"/>
</dbReference>
<evidence type="ECO:0000313" key="6">
    <source>
        <dbReference type="Proteomes" id="UP000595691"/>
    </source>
</evidence>
<dbReference type="PANTHER" id="PTHR42916">
    <property type="entry name" value="2-SUCCINYL-5-ENOLPYRUVYL-6-HYDROXY-3-CYCLOHEXENE-1-CARBOXYLATE SYNTHASE"/>
    <property type="match status" value="1"/>
</dbReference>